<evidence type="ECO:0000313" key="2">
    <source>
        <dbReference type="EMBL" id="KAI3425201.1"/>
    </source>
</evidence>
<evidence type="ECO:0000313" key="3">
    <source>
        <dbReference type="Proteomes" id="UP001055712"/>
    </source>
</evidence>
<dbReference type="Gene3D" id="3.90.79.10">
    <property type="entry name" value="Nucleoside Triphosphate Pyrophosphohydrolase"/>
    <property type="match status" value="1"/>
</dbReference>
<name>A0A9D4TGV6_CHLVU</name>
<feature type="compositionally biased region" description="Low complexity" evidence="1">
    <location>
        <begin position="464"/>
        <end position="477"/>
    </location>
</feature>
<accession>A0A9D4TGV6</accession>
<evidence type="ECO:0000256" key="1">
    <source>
        <dbReference type="SAM" id="MobiDB-lite"/>
    </source>
</evidence>
<sequence length="535" mass="55182">MSYYTRSKALLEYKAAGVLPFSIHEGAVLVLIGAEPCRTGPGGKVWRTMWKGFGGGREAADADSAATAAREFAEETLGLFGCCAVDQQGVAASAAAMEAQLRQSGRSVKVIHALKKGQYHFYCTQTPWVAPLMFSLARQQNEATHAVAGAEKSAFAWVPLAALLECVATSAPRYFLESRAEVCGGPGTPPATKCGRRRFQLHPCFANSMRMAQRCGLDELLAHSHELPLPPPPPLVACLPLAAEPAASAIGAAAAKVFVKAAAADLAAAAAAAAVSAAAQAAGCGVDGVGDGSGSEQCCMEDAGEASSHASFAAHDSLASWLARSDIAAALREGHASAGAADLPSGIWLPLPQQQQQHGLACDSHQPLSPTPAAAAAAGRFHGLAPPASAQPAASASSIDTGSSLRQHREAVAAAAVEQVVHQIEQNSRLKQRPSRKQRQKLCRQRRRLQQAAAATQGTAAGTALAAAGAAPPATAGRDAERDLKSPCSSAPGPHPPPHWAKAVQELESAFQPQVPLRKRLRLEVGAAGLAGTTR</sequence>
<gene>
    <name evidence="2" type="ORF">D9Q98_008970</name>
</gene>
<reference evidence="2" key="2">
    <citation type="submission" date="2020-11" db="EMBL/GenBank/DDBJ databases">
        <authorList>
            <person name="Cecchin M."/>
            <person name="Marcolungo L."/>
            <person name="Rossato M."/>
            <person name="Girolomoni L."/>
            <person name="Cosentino E."/>
            <person name="Cuine S."/>
            <person name="Li-Beisson Y."/>
            <person name="Delledonne M."/>
            <person name="Ballottari M."/>
        </authorList>
    </citation>
    <scope>NUCLEOTIDE SEQUENCE</scope>
    <source>
        <strain evidence="2">211/11P</strain>
        <tissue evidence="2">Whole cell</tissue>
    </source>
</reference>
<keyword evidence="3" id="KW-1185">Reference proteome</keyword>
<feature type="compositionally biased region" description="Low complexity" evidence="1">
    <location>
        <begin position="385"/>
        <end position="398"/>
    </location>
</feature>
<comment type="caution">
    <text evidence="2">The sequence shown here is derived from an EMBL/GenBank/DDBJ whole genome shotgun (WGS) entry which is preliminary data.</text>
</comment>
<evidence type="ECO:0008006" key="4">
    <source>
        <dbReference type="Google" id="ProtNLM"/>
    </source>
</evidence>
<dbReference type="AlphaFoldDB" id="A0A9D4TGV6"/>
<dbReference type="EMBL" id="SIDB01000012">
    <property type="protein sequence ID" value="KAI3425201.1"/>
    <property type="molecule type" value="Genomic_DNA"/>
</dbReference>
<dbReference type="InterPro" id="IPR015797">
    <property type="entry name" value="NUDIX_hydrolase-like_dom_sf"/>
</dbReference>
<feature type="region of interest" description="Disordered" evidence="1">
    <location>
        <begin position="384"/>
        <end position="407"/>
    </location>
</feature>
<dbReference type="OrthoDB" id="514993at2759"/>
<feature type="region of interest" description="Disordered" evidence="1">
    <location>
        <begin position="464"/>
        <end position="500"/>
    </location>
</feature>
<proteinExistence type="predicted"/>
<organism evidence="2 3">
    <name type="scientific">Chlorella vulgaris</name>
    <name type="common">Green alga</name>
    <dbReference type="NCBI Taxonomy" id="3077"/>
    <lineage>
        <taxon>Eukaryota</taxon>
        <taxon>Viridiplantae</taxon>
        <taxon>Chlorophyta</taxon>
        <taxon>core chlorophytes</taxon>
        <taxon>Trebouxiophyceae</taxon>
        <taxon>Chlorellales</taxon>
        <taxon>Chlorellaceae</taxon>
        <taxon>Chlorella clade</taxon>
        <taxon>Chlorella</taxon>
    </lineage>
</organism>
<reference evidence="2" key="1">
    <citation type="journal article" date="2019" name="Plant J.">
        <title>Chlorella vulgaris genome assembly and annotation reveals the molecular basis for metabolic acclimation to high light conditions.</title>
        <authorList>
            <person name="Cecchin M."/>
            <person name="Marcolungo L."/>
            <person name="Rossato M."/>
            <person name="Girolomoni L."/>
            <person name="Cosentino E."/>
            <person name="Cuine S."/>
            <person name="Li-Beisson Y."/>
            <person name="Delledonne M."/>
            <person name="Ballottari M."/>
        </authorList>
    </citation>
    <scope>NUCLEOTIDE SEQUENCE</scope>
    <source>
        <strain evidence="2">211/11P</strain>
    </source>
</reference>
<protein>
    <recommendedName>
        <fullName evidence="4">Nudix hydrolase domain-containing protein</fullName>
    </recommendedName>
</protein>
<dbReference type="SUPFAM" id="SSF55811">
    <property type="entry name" value="Nudix"/>
    <property type="match status" value="1"/>
</dbReference>
<dbReference type="Proteomes" id="UP001055712">
    <property type="component" value="Unassembled WGS sequence"/>
</dbReference>